<feature type="region of interest" description="Disordered" evidence="1">
    <location>
        <begin position="578"/>
        <end position="597"/>
    </location>
</feature>
<accession>A0ABR1LU98</accession>
<feature type="region of interest" description="Disordered" evidence="1">
    <location>
        <begin position="921"/>
        <end position="978"/>
    </location>
</feature>
<dbReference type="GeneID" id="92031051"/>
<evidence type="ECO:0000256" key="1">
    <source>
        <dbReference type="SAM" id="MobiDB-lite"/>
    </source>
</evidence>
<sequence length="978" mass="112518">MAINRTYYQIEESSDNPGEVNSPDGRAIYRALARQILGDPRNFNYILNEVLHHYLRAWLNPKHPFHKTYRLYDNQVVNFYIYLSRPGHSKLPDILARVLTVTSNALRTEIIVRRSNDEEKIGVALSRHMQCRILEQERHKEMIYSSLILEDTGQDLINYMSAFKAQSQQLDIREIKWWWDSANPRPTTFFSANEFAPSTGSNANLVPPIVGQTWQDESGNSVFPAIFSNFVVSVKTPDQIKPALDLLFKILPLSPGQDIPFNNSKSFRSTLKGRILPYVGIDAEFKLVSDNKDLTEEVLEKMKGDDGPEAENLCTVLSIAVDRHVTFCFYILHMLQNPRQDTVSRLRDLWNRVIFNKGLLKIWFNFQSDISTLDNTIAHLYQSTERKPCKHPKSEAWLRPRFRLSHPLFQNKRPRNLFFPSESLDCQFHLNAPIEQDKRKMYCPCRHGNLDLEAILAHVRRQLGLRDSAKREWWTERKWFGYAKLLQHFMQDDWIYPILNHLKDAPNRWARENAAPNGRFYRSLGIPSMEIESDKMGYNIGDVVGIALMFRFLTTTDDRKLLFARLKNVSWNEIPPKYDQTRRTQSTPFDGQTNGARDRRIPLISDNARGWSADLNLWNEEDEDYFLGHTTYETKKGRGPRIMSTTAFIESKDDLALHDNSFMAHEKLIEARLGLDEDPLAKKLLAEEYCEKELSVESQQYVVWRKNYDPCRFGLAEGMTKDFRINDRYRPAIVQSMESHIEDIFWRARASGASKSNIPKGLMVDCQGMNGYTVSHGVQMAVKSDTMSKRWTKPPMTIGEYLPTAIQRTIAGVDEYTDKSGLESTERIVSNLLELKHRLLELSWSNRAKLDSWDDKFGLKFFQRVASEDTPEFEKDEILRNSEKATVDLRRAWFKTINDAIQAYKGVGFFSELLFQKALNEPDPSTPFPAPRTPPRATRSGAVYGSGGSSGGGSAGSKRSTDDAGIQDTPVPTKKTKK</sequence>
<name>A0ABR1LU98_9PEZI</name>
<feature type="compositionally biased region" description="Pro residues" evidence="1">
    <location>
        <begin position="924"/>
        <end position="934"/>
    </location>
</feature>
<feature type="compositionally biased region" description="Polar residues" evidence="1">
    <location>
        <begin position="583"/>
        <end position="595"/>
    </location>
</feature>
<protein>
    <submittedName>
        <fullName evidence="2">Uncharacterized protein</fullName>
    </submittedName>
</protein>
<comment type="caution">
    <text evidence="2">The sequence shown here is derived from an EMBL/GenBank/DDBJ whole genome shotgun (WGS) entry which is preliminary data.</text>
</comment>
<dbReference type="EMBL" id="JBBPEH010000005">
    <property type="protein sequence ID" value="KAK7538738.1"/>
    <property type="molecule type" value="Genomic_DNA"/>
</dbReference>
<evidence type="ECO:0000313" key="2">
    <source>
        <dbReference type="EMBL" id="KAK7538738.1"/>
    </source>
</evidence>
<evidence type="ECO:0000313" key="3">
    <source>
        <dbReference type="Proteomes" id="UP001360953"/>
    </source>
</evidence>
<organism evidence="2 3">
    <name type="scientific">Phyllosticta citribraziliensis</name>
    <dbReference type="NCBI Taxonomy" id="989973"/>
    <lineage>
        <taxon>Eukaryota</taxon>
        <taxon>Fungi</taxon>
        <taxon>Dikarya</taxon>
        <taxon>Ascomycota</taxon>
        <taxon>Pezizomycotina</taxon>
        <taxon>Dothideomycetes</taxon>
        <taxon>Dothideomycetes incertae sedis</taxon>
        <taxon>Botryosphaeriales</taxon>
        <taxon>Phyllostictaceae</taxon>
        <taxon>Phyllosticta</taxon>
    </lineage>
</organism>
<feature type="compositionally biased region" description="Gly residues" evidence="1">
    <location>
        <begin position="944"/>
        <end position="955"/>
    </location>
</feature>
<reference evidence="2 3" key="1">
    <citation type="submission" date="2024-04" db="EMBL/GenBank/DDBJ databases">
        <title>Phyllosticta paracitricarpa is synonymous to the EU quarantine fungus P. citricarpa based on phylogenomic analyses.</title>
        <authorList>
            <consortium name="Lawrence Berkeley National Laboratory"/>
            <person name="Van ingen-buijs V.A."/>
            <person name="Van westerhoven A.C."/>
            <person name="Haridas S."/>
            <person name="Skiadas P."/>
            <person name="Martin F."/>
            <person name="Groenewald J.Z."/>
            <person name="Crous P.W."/>
            <person name="Seidl M.F."/>
        </authorList>
    </citation>
    <scope>NUCLEOTIDE SEQUENCE [LARGE SCALE GENOMIC DNA]</scope>
    <source>
        <strain evidence="2 3">CPC 17464</strain>
    </source>
</reference>
<keyword evidence="3" id="KW-1185">Reference proteome</keyword>
<dbReference type="RefSeq" id="XP_066656425.1">
    <property type="nucleotide sequence ID" value="XM_066798145.1"/>
</dbReference>
<proteinExistence type="predicted"/>
<dbReference type="Proteomes" id="UP001360953">
    <property type="component" value="Unassembled WGS sequence"/>
</dbReference>
<gene>
    <name evidence="2" type="ORF">J3D65DRAFT_602719</name>
</gene>